<dbReference type="Gramene" id="Jr03_18240_p1">
    <property type="protein sequence ID" value="cds.Jr03_18240_p1"/>
    <property type="gene ID" value="Jr03_18240"/>
</dbReference>
<evidence type="ECO:0000313" key="1">
    <source>
        <dbReference type="EMBL" id="KAF5475511.1"/>
    </source>
</evidence>
<accession>A0A833XS53</accession>
<reference evidence="1" key="2">
    <citation type="submission" date="2020-03" db="EMBL/GenBank/DDBJ databases">
        <title>Walnut 2.0.</title>
        <authorList>
            <person name="Marrano A."/>
            <person name="Britton M."/>
            <person name="Zimin A.V."/>
            <person name="Zaini P.A."/>
            <person name="Workman R."/>
            <person name="Puiu D."/>
            <person name="Bianco L."/>
            <person name="Allen B.J."/>
            <person name="Troggio M."/>
            <person name="Leslie C.A."/>
            <person name="Timp W."/>
            <person name="Dendekar A."/>
            <person name="Salzberg S.L."/>
            <person name="Neale D.B."/>
        </authorList>
    </citation>
    <scope>NUCLEOTIDE SEQUENCE</scope>
    <source>
        <tissue evidence="1">Leaves</tissue>
    </source>
</reference>
<evidence type="ECO:0000313" key="2">
    <source>
        <dbReference type="Proteomes" id="UP000619265"/>
    </source>
</evidence>
<reference evidence="1" key="1">
    <citation type="submission" date="2015-10" db="EMBL/GenBank/DDBJ databases">
        <authorList>
            <person name="Martinez-Garcia P.J."/>
            <person name="Crepeau M.W."/>
            <person name="Puiu D."/>
            <person name="Gonzalez-Ibeas D."/>
            <person name="Whalen J."/>
            <person name="Stevens K."/>
            <person name="Paul R."/>
            <person name="Butterfield T."/>
            <person name="Britton M."/>
            <person name="Reagan R."/>
            <person name="Chakraborty S."/>
            <person name="Walawage S.L."/>
            <person name="Vasquez-Gross H.A."/>
            <person name="Cardeno C."/>
            <person name="Famula R."/>
            <person name="Pratt K."/>
            <person name="Kuruganti S."/>
            <person name="Aradhya M.K."/>
            <person name="Leslie C.A."/>
            <person name="Dandekar A.M."/>
            <person name="Salzberg S.L."/>
            <person name="Wegrzyn J.L."/>
            <person name="Langley C.H."/>
            <person name="Neale D.B."/>
        </authorList>
    </citation>
    <scope>NUCLEOTIDE SEQUENCE</scope>
    <source>
        <tissue evidence="1">Leaves</tissue>
    </source>
</reference>
<dbReference type="AlphaFoldDB" id="A0A833XS53"/>
<protein>
    <submittedName>
        <fullName evidence="1">Uncharacterized protein</fullName>
    </submittedName>
</protein>
<sequence length="385" mass="42471">MEIIIKNCGEEQKGVEICTDGSLWSRMANGYDGSSITSRENFGFYKILARRQQNIHGSKMLQQAWENQKKNENINLEVNHKDPSTSTVARRSYTAALKIGHDSGVHSEGNDVSGLQIMPQNQPVTMHNSLKGMETQLVELKAAIAFLFTKIDLLLTGGNRVVKNKTKIGPNPLNSDKGKWKIGFGPVPMTRSRRVWRVKRKSGLFEVGSMSSIGVETSVIECRSPQVTSVPEETMAPSSKLKENGVIPLVKGLDVIPLERTNGVAEEVQDLNMDLVLVPCVKECLELGMQLDTVSGDIVAPLVSLPPIADWILPKVNEIQQFVGISHGGCEDQFKELIIAIETSHTLETKSSFKKSWELHRLFSAINYDAKGGSSTRGKFKGRAL</sequence>
<dbReference type="PANTHER" id="PTHR38525:SF1">
    <property type="entry name" value="OS03G0824500 PROTEIN"/>
    <property type="match status" value="1"/>
</dbReference>
<gene>
    <name evidence="1" type="ORF">F2P56_007311</name>
</gene>
<proteinExistence type="predicted"/>
<name>A0A833XS53_JUGRE</name>
<dbReference type="EMBL" id="LIHL02000003">
    <property type="protein sequence ID" value="KAF5475511.1"/>
    <property type="molecule type" value="Genomic_DNA"/>
</dbReference>
<dbReference type="Proteomes" id="UP000619265">
    <property type="component" value="Unassembled WGS sequence"/>
</dbReference>
<organism evidence="1 2">
    <name type="scientific">Juglans regia</name>
    <name type="common">English walnut</name>
    <dbReference type="NCBI Taxonomy" id="51240"/>
    <lineage>
        <taxon>Eukaryota</taxon>
        <taxon>Viridiplantae</taxon>
        <taxon>Streptophyta</taxon>
        <taxon>Embryophyta</taxon>
        <taxon>Tracheophyta</taxon>
        <taxon>Spermatophyta</taxon>
        <taxon>Magnoliopsida</taxon>
        <taxon>eudicotyledons</taxon>
        <taxon>Gunneridae</taxon>
        <taxon>Pentapetalae</taxon>
        <taxon>rosids</taxon>
        <taxon>fabids</taxon>
        <taxon>Fagales</taxon>
        <taxon>Juglandaceae</taxon>
        <taxon>Juglans</taxon>
    </lineage>
</organism>
<comment type="caution">
    <text evidence="1">The sequence shown here is derived from an EMBL/GenBank/DDBJ whole genome shotgun (WGS) entry which is preliminary data.</text>
</comment>
<dbReference type="PANTHER" id="PTHR38525">
    <property type="entry name" value="OS03G0824500 PROTEIN"/>
    <property type="match status" value="1"/>
</dbReference>